<dbReference type="RefSeq" id="WP_170197411.1">
    <property type="nucleotide sequence ID" value="NZ_JABBNB010000044.1"/>
</dbReference>
<evidence type="ECO:0000313" key="3">
    <source>
        <dbReference type="EMBL" id="NMO04905.1"/>
    </source>
</evidence>
<dbReference type="AlphaFoldDB" id="A0A848L7D3"/>
<organism evidence="3 4">
    <name type="scientific">Gordonia asplenii</name>
    <dbReference type="NCBI Taxonomy" id="2725283"/>
    <lineage>
        <taxon>Bacteria</taxon>
        <taxon>Bacillati</taxon>
        <taxon>Actinomycetota</taxon>
        <taxon>Actinomycetes</taxon>
        <taxon>Mycobacteriales</taxon>
        <taxon>Gordoniaceae</taxon>
        <taxon>Gordonia</taxon>
    </lineage>
</organism>
<keyword evidence="2" id="KW-0732">Signal</keyword>
<evidence type="ECO:0000313" key="4">
    <source>
        <dbReference type="Proteomes" id="UP000550729"/>
    </source>
</evidence>
<comment type="caution">
    <text evidence="3">The sequence shown here is derived from an EMBL/GenBank/DDBJ whole genome shotgun (WGS) entry which is preliminary data.</text>
</comment>
<accession>A0A848L7D3</accession>
<feature type="chain" id="PRO_5032750736" evidence="2">
    <location>
        <begin position="22"/>
        <end position="204"/>
    </location>
</feature>
<gene>
    <name evidence="3" type="ORF">HH308_27135</name>
</gene>
<evidence type="ECO:0000256" key="1">
    <source>
        <dbReference type="SAM" id="MobiDB-lite"/>
    </source>
</evidence>
<feature type="region of interest" description="Disordered" evidence="1">
    <location>
        <begin position="132"/>
        <end position="204"/>
    </location>
</feature>
<keyword evidence="4" id="KW-1185">Reference proteome</keyword>
<sequence>MRKLTVLGAIGGVAVLGGAVAATVAATPGSADSFGSCGALSGSGPAPDCSYQVSDGDLVVSFRAAGATASTLTCTVSEGGVIGAVRLSAGQSGTVQVNNIGSGIHSYGVRCSTLTGGRGGVSRAGGFTVSVFPPPTLPTTTTPTFRPPTPTHTRPPRDPLMVTPTYTAPERPNKPPRSTREVPSVTPPTTTPTLTTTTTTTTTP</sequence>
<dbReference type="EMBL" id="JABBNB010000044">
    <property type="protein sequence ID" value="NMO04905.1"/>
    <property type="molecule type" value="Genomic_DNA"/>
</dbReference>
<feature type="signal peptide" evidence="2">
    <location>
        <begin position="1"/>
        <end position="21"/>
    </location>
</feature>
<feature type="compositionally biased region" description="Low complexity" evidence="1">
    <location>
        <begin position="191"/>
        <end position="204"/>
    </location>
</feature>
<name>A0A848L7D3_9ACTN</name>
<reference evidence="3 4" key="1">
    <citation type="submission" date="2020-04" db="EMBL/GenBank/DDBJ databases">
        <title>Gordonia sp. nov. TBRC 11910.</title>
        <authorList>
            <person name="Suriyachadkun C."/>
        </authorList>
    </citation>
    <scope>NUCLEOTIDE SEQUENCE [LARGE SCALE GENOMIC DNA]</scope>
    <source>
        <strain evidence="3 4">TBRC 11910</strain>
    </source>
</reference>
<proteinExistence type="predicted"/>
<evidence type="ECO:0000256" key="2">
    <source>
        <dbReference type="SAM" id="SignalP"/>
    </source>
</evidence>
<protein>
    <submittedName>
        <fullName evidence="3">Uncharacterized protein</fullName>
    </submittedName>
</protein>
<dbReference type="Proteomes" id="UP000550729">
    <property type="component" value="Unassembled WGS sequence"/>
</dbReference>